<dbReference type="InterPro" id="IPR038136">
    <property type="entry name" value="CofD-like_dom_sf"/>
</dbReference>
<reference evidence="2 3" key="1">
    <citation type="submission" date="2020-08" db="EMBL/GenBank/DDBJ databases">
        <title>Genomic Encyclopedia of Type Strains, Phase IV (KMG-IV): sequencing the most valuable type-strain genomes for metagenomic binning, comparative biology and taxonomic classification.</title>
        <authorList>
            <person name="Goeker M."/>
        </authorList>
    </citation>
    <scope>NUCLEOTIDE SEQUENCE [LARGE SCALE GENOMIC DNA]</scope>
    <source>
        <strain evidence="2 3">DSM 28570</strain>
    </source>
</reference>
<evidence type="ECO:0000313" key="2">
    <source>
        <dbReference type="EMBL" id="MBB5346607.1"/>
    </source>
</evidence>
<evidence type="ECO:0000256" key="1">
    <source>
        <dbReference type="ARBA" id="ARBA00022490"/>
    </source>
</evidence>
<dbReference type="EMBL" id="JACHEO010000001">
    <property type="protein sequence ID" value="MBB5346607.1"/>
    <property type="molecule type" value="Genomic_DNA"/>
</dbReference>
<keyword evidence="3" id="KW-1185">Reference proteome</keyword>
<sequence length="786" mass="88268">MHRTTAAGEGGDLDRNLTDLSMRRISPLELLPHEDLREKLVDLVLNGQPPGCDQQTAALFSQLRKSLVEHSVDETKVVVFGGGTGLSNLIGGDSRRDTWTRRPFSGLKEIFPLTRSVVCVTDDGGSTGELMKDLPLVALGDLRHVLLSSIQLERLQRLYALSGQAACATAMALAAIFNYRFAARPADAVELLGGCGDALSRLPPPLGFFVQELVNHLFVDRRFNRVLERPHCLGNLLLAAAVYRQIDPSFDNVQLSARPDLLHQALLAGLQSLSSHLGAADQAVLPCTSTPAQLRLIYTNGVEIRGENKSSLARRGVPVDRVFVDFHGEPRTYNEILDAISEADIVVLAPGSLYSSIIPIFSVPGLADCVRDNRRALKVLVSNLWVQAGETDFSIADPERKFHVSDMIRAYERNIPGGIAGLFHEVLCLSLRDVPASVLQRYAVEGKVPIYLDRRVVKEQGFVPLECGLFSKEALIEHGVIQHDPAILAQAIKTVHLARTFVGERENGNPRPREEDQAENFSYGREPLVPCVKYRMINDILEKIEVQRYGICDCELDPLKIRAAIGDIIWRHCDIPLQHLRFFAAVRCVHEEEWRRDQRWDNVYSFFDPPSRTIMIRRDQFADPRRLEVAFLIALGESLLGDYAAEKRVEDVVSDGLRLGKVYHLRLRPEGERTCLFSPEDLRRYLALARMEATADPCHFTRLINGREGFTPPGLFMGLMYAWYLDNRLASHIEYKMTIMKIRQSDLIPEQQKMVGRRKNIIAFFREAVFAGESGQSRPGLQQRCR</sequence>
<keyword evidence="1" id="KW-0963">Cytoplasm</keyword>
<dbReference type="AlphaFoldDB" id="A0A840UJU0"/>
<dbReference type="Proteomes" id="UP000539642">
    <property type="component" value="Unassembled WGS sequence"/>
</dbReference>
<name>A0A840UJU0_9BACT</name>
<evidence type="ECO:0000313" key="3">
    <source>
        <dbReference type="Proteomes" id="UP000539642"/>
    </source>
</evidence>
<dbReference type="CDD" id="cd07187">
    <property type="entry name" value="YvcK_like"/>
    <property type="match status" value="1"/>
</dbReference>
<dbReference type="Pfam" id="PF01933">
    <property type="entry name" value="CofD"/>
    <property type="match status" value="1"/>
</dbReference>
<dbReference type="SUPFAM" id="SSF142338">
    <property type="entry name" value="CofD-like"/>
    <property type="match status" value="1"/>
</dbReference>
<proteinExistence type="predicted"/>
<organism evidence="2 3">
    <name type="scientific">Desulfoprunum benzoelyticum</name>
    <dbReference type="NCBI Taxonomy" id="1506996"/>
    <lineage>
        <taxon>Bacteria</taxon>
        <taxon>Pseudomonadati</taxon>
        <taxon>Thermodesulfobacteriota</taxon>
        <taxon>Desulfobulbia</taxon>
        <taxon>Desulfobulbales</taxon>
        <taxon>Desulfobulbaceae</taxon>
        <taxon>Desulfoprunum</taxon>
    </lineage>
</organism>
<protein>
    <submittedName>
        <fullName evidence="2">Putative cofD-like protein</fullName>
    </submittedName>
</protein>
<dbReference type="PANTHER" id="PTHR30135:SF3">
    <property type="entry name" value="GLUCONEOGENESIS FACTOR-RELATED"/>
    <property type="match status" value="1"/>
</dbReference>
<gene>
    <name evidence="2" type="ORF">HNQ81_000314</name>
</gene>
<dbReference type="GO" id="GO:0043743">
    <property type="term" value="F:LPPG:FO 2-phospho-L-lactate transferase activity"/>
    <property type="evidence" value="ECO:0007669"/>
    <property type="project" value="InterPro"/>
</dbReference>
<dbReference type="RefSeq" id="WP_205240143.1">
    <property type="nucleotide sequence ID" value="NZ_JACHEO010000001.1"/>
</dbReference>
<dbReference type="InterPro" id="IPR002882">
    <property type="entry name" value="CofD"/>
</dbReference>
<dbReference type="PANTHER" id="PTHR30135">
    <property type="entry name" value="UNCHARACTERIZED PROTEIN YVCK-RELATED"/>
    <property type="match status" value="1"/>
</dbReference>
<accession>A0A840UJU0</accession>
<dbReference type="InterPro" id="IPR010119">
    <property type="entry name" value="Gluconeogen_factor"/>
</dbReference>
<dbReference type="Gene3D" id="3.40.50.10680">
    <property type="entry name" value="CofD-like domains"/>
    <property type="match status" value="1"/>
</dbReference>
<comment type="caution">
    <text evidence="2">The sequence shown here is derived from an EMBL/GenBank/DDBJ whole genome shotgun (WGS) entry which is preliminary data.</text>
</comment>